<dbReference type="GeneID" id="42858969"/>
<dbReference type="RefSeq" id="WP_155201748.1">
    <property type="nucleotide sequence ID" value="NZ_JAQEEP010000062.1"/>
</dbReference>
<dbReference type="AlphaFoldDB" id="A0A6I3QSN7"/>
<reference evidence="1 2" key="1">
    <citation type="journal article" date="2019" name="Nat. Med.">
        <title>A library of human gut bacterial isolates paired with longitudinal multiomics data enables mechanistic microbiome research.</title>
        <authorList>
            <person name="Poyet M."/>
            <person name="Groussin M."/>
            <person name="Gibbons S.M."/>
            <person name="Avila-Pacheco J."/>
            <person name="Jiang X."/>
            <person name="Kearney S.M."/>
            <person name="Perrotta A.R."/>
            <person name="Berdy B."/>
            <person name="Zhao S."/>
            <person name="Lieberman T.D."/>
            <person name="Swanson P.K."/>
            <person name="Smith M."/>
            <person name="Roesemann S."/>
            <person name="Alexander J.E."/>
            <person name="Rich S.A."/>
            <person name="Livny J."/>
            <person name="Vlamakis H."/>
            <person name="Clish C."/>
            <person name="Bullock K."/>
            <person name="Deik A."/>
            <person name="Scott J."/>
            <person name="Pierce K.A."/>
            <person name="Xavier R.J."/>
            <person name="Alm E.J."/>
        </authorList>
    </citation>
    <scope>NUCLEOTIDE SEQUENCE [LARGE SCALE GENOMIC DNA]</scope>
    <source>
        <strain evidence="1 2">BIOML-A7</strain>
    </source>
</reference>
<proteinExistence type="predicted"/>
<accession>A0A6I3QSN7</accession>
<comment type="caution">
    <text evidence="1">The sequence shown here is derived from an EMBL/GenBank/DDBJ whole genome shotgun (WGS) entry which is preliminary data.</text>
</comment>
<dbReference type="EMBL" id="WMZR01000039">
    <property type="protein sequence ID" value="MTS53175.1"/>
    <property type="molecule type" value="Genomic_DNA"/>
</dbReference>
<dbReference type="Proteomes" id="UP000449193">
    <property type="component" value="Unassembled WGS sequence"/>
</dbReference>
<organism evidence="1 2">
    <name type="scientific">Ruthenibacterium lactatiformans</name>
    <dbReference type="NCBI Taxonomy" id="1550024"/>
    <lineage>
        <taxon>Bacteria</taxon>
        <taxon>Bacillati</taxon>
        <taxon>Bacillota</taxon>
        <taxon>Clostridia</taxon>
        <taxon>Eubacteriales</taxon>
        <taxon>Oscillospiraceae</taxon>
        <taxon>Ruthenibacterium</taxon>
    </lineage>
</organism>
<name>A0A6I3QSN7_9FIRM</name>
<sequence>MNKKLFTVTAGFVLATVTAISAFAADVTLRAVPDTATTFSIGAQNMVVDGAYNNANVFMGNLSGNDNEFWILRQHPTGNWRLYTAKAPIVGYGYTINRHINGTNCILWPDATDASTLRDSVVDLMTVSSGVQRIKLALSVSSNQWLNTSGSNLVWTTSGVAFNVFPA</sequence>
<evidence type="ECO:0000313" key="2">
    <source>
        <dbReference type="Proteomes" id="UP000449193"/>
    </source>
</evidence>
<evidence type="ECO:0000313" key="1">
    <source>
        <dbReference type="EMBL" id="MTS53175.1"/>
    </source>
</evidence>
<protein>
    <submittedName>
        <fullName evidence="1">Uncharacterized protein</fullName>
    </submittedName>
</protein>
<gene>
    <name evidence="1" type="ORF">GMD52_16790</name>
</gene>